<keyword evidence="2" id="KW-0723">Serine/threonine-protein kinase</keyword>
<evidence type="ECO:0000256" key="6">
    <source>
        <dbReference type="ARBA" id="ARBA00022840"/>
    </source>
</evidence>
<dbReference type="Pfam" id="PF00069">
    <property type="entry name" value="Pkinase"/>
    <property type="match status" value="1"/>
</dbReference>
<evidence type="ECO:0000256" key="7">
    <source>
        <dbReference type="PROSITE-ProRule" id="PRU10141"/>
    </source>
</evidence>
<keyword evidence="3" id="KW-0808">Transferase</keyword>
<accession>A0ABP4CBG6</accession>
<evidence type="ECO:0000256" key="3">
    <source>
        <dbReference type="ARBA" id="ARBA00022679"/>
    </source>
</evidence>
<dbReference type="SUPFAM" id="SSF56112">
    <property type="entry name" value="Protein kinase-like (PK-like)"/>
    <property type="match status" value="1"/>
</dbReference>
<sequence>MRTIADRYRLVGPLGRGGMGQVWEGSDLRLNRRIAVKLIHRADLANAQEAVRRFHREARITARMSHPGVPAVYDFGNADDELFVAMEYIEGQTVSDLIAEESPLPVPWAAYLAAQACSVLAAAHAGGLVHRDIKPSNLLLTRHGAVKVIDFGAAAAPGLPQFSRITQTGQVPGTARYVAPELYEGVSAGPSSDLYAVGRLLEELLGEERYDVPSALVSLVDALLLEDPQDRPSDATGVFTALHAFIGPLPHLPGALASDLRTDPTHLYTTTQAKAFPSR</sequence>
<dbReference type="PROSITE" id="PS00107">
    <property type="entry name" value="PROTEIN_KINASE_ATP"/>
    <property type="match status" value="1"/>
</dbReference>
<evidence type="ECO:0000313" key="9">
    <source>
        <dbReference type="EMBL" id="GAA0963003.1"/>
    </source>
</evidence>
<dbReference type="EC" id="2.7.11.1" evidence="1"/>
<evidence type="ECO:0000256" key="4">
    <source>
        <dbReference type="ARBA" id="ARBA00022741"/>
    </source>
</evidence>
<dbReference type="InterPro" id="IPR011009">
    <property type="entry name" value="Kinase-like_dom_sf"/>
</dbReference>
<dbReference type="EMBL" id="BAAAHH010000029">
    <property type="protein sequence ID" value="GAA0963003.1"/>
    <property type="molecule type" value="Genomic_DNA"/>
</dbReference>
<evidence type="ECO:0000256" key="2">
    <source>
        <dbReference type="ARBA" id="ARBA00022527"/>
    </source>
</evidence>
<dbReference type="Gene3D" id="3.30.200.20">
    <property type="entry name" value="Phosphorylase Kinase, domain 1"/>
    <property type="match status" value="1"/>
</dbReference>
<dbReference type="Gene3D" id="1.10.510.10">
    <property type="entry name" value="Transferase(Phosphotransferase) domain 1"/>
    <property type="match status" value="1"/>
</dbReference>
<dbReference type="PANTHER" id="PTHR43289">
    <property type="entry name" value="MITOGEN-ACTIVATED PROTEIN KINASE KINASE KINASE 20-RELATED"/>
    <property type="match status" value="1"/>
</dbReference>
<dbReference type="GO" id="GO:0016301">
    <property type="term" value="F:kinase activity"/>
    <property type="evidence" value="ECO:0007669"/>
    <property type="project" value="UniProtKB-KW"/>
</dbReference>
<evidence type="ECO:0000256" key="1">
    <source>
        <dbReference type="ARBA" id="ARBA00012513"/>
    </source>
</evidence>
<feature type="binding site" evidence="7">
    <location>
        <position position="37"/>
    </location>
    <ligand>
        <name>ATP</name>
        <dbReference type="ChEBI" id="CHEBI:30616"/>
    </ligand>
</feature>
<feature type="domain" description="Protein kinase" evidence="8">
    <location>
        <begin position="8"/>
        <end position="246"/>
    </location>
</feature>
<keyword evidence="6 7" id="KW-0067">ATP-binding</keyword>
<dbReference type="InterPro" id="IPR000719">
    <property type="entry name" value="Prot_kinase_dom"/>
</dbReference>
<protein>
    <recommendedName>
        <fullName evidence="1">non-specific serine/threonine protein kinase</fullName>
        <ecNumber evidence="1">2.7.11.1</ecNumber>
    </recommendedName>
</protein>
<dbReference type="InterPro" id="IPR008271">
    <property type="entry name" value="Ser/Thr_kinase_AS"/>
</dbReference>
<dbReference type="PROSITE" id="PS00108">
    <property type="entry name" value="PROTEIN_KINASE_ST"/>
    <property type="match status" value="1"/>
</dbReference>
<evidence type="ECO:0000259" key="8">
    <source>
        <dbReference type="PROSITE" id="PS50011"/>
    </source>
</evidence>
<reference evidence="10" key="1">
    <citation type="journal article" date="2019" name="Int. J. Syst. Evol. Microbiol.">
        <title>The Global Catalogue of Microorganisms (GCM) 10K type strain sequencing project: providing services to taxonomists for standard genome sequencing and annotation.</title>
        <authorList>
            <consortium name="The Broad Institute Genomics Platform"/>
            <consortium name="The Broad Institute Genome Sequencing Center for Infectious Disease"/>
            <person name="Wu L."/>
            <person name="Ma J."/>
        </authorList>
    </citation>
    <scope>NUCLEOTIDE SEQUENCE [LARGE SCALE GENOMIC DNA]</scope>
    <source>
        <strain evidence="10">JCM 10696</strain>
    </source>
</reference>
<dbReference type="PROSITE" id="PS50011">
    <property type="entry name" value="PROTEIN_KINASE_DOM"/>
    <property type="match status" value="1"/>
</dbReference>
<name>A0ABP4CBG6_9ACTN</name>
<dbReference type="CDD" id="cd14014">
    <property type="entry name" value="STKc_PknB_like"/>
    <property type="match status" value="1"/>
</dbReference>
<evidence type="ECO:0000256" key="5">
    <source>
        <dbReference type="ARBA" id="ARBA00022777"/>
    </source>
</evidence>
<dbReference type="SMART" id="SM00220">
    <property type="entry name" value="S_TKc"/>
    <property type="match status" value="1"/>
</dbReference>
<keyword evidence="10" id="KW-1185">Reference proteome</keyword>
<keyword evidence="4 7" id="KW-0547">Nucleotide-binding</keyword>
<dbReference type="Proteomes" id="UP001500665">
    <property type="component" value="Unassembled WGS sequence"/>
</dbReference>
<organism evidence="9 10">
    <name type="scientific">Actinocorallia libanotica</name>
    <dbReference type="NCBI Taxonomy" id="46162"/>
    <lineage>
        <taxon>Bacteria</taxon>
        <taxon>Bacillati</taxon>
        <taxon>Actinomycetota</taxon>
        <taxon>Actinomycetes</taxon>
        <taxon>Streptosporangiales</taxon>
        <taxon>Thermomonosporaceae</taxon>
        <taxon>Actinocorallia</taxon>
    </lineage>
</organism>
<dbReference type="RefSeq" id="WP_344244175.1">
    <property type="nucleotide sequence ID" value="NZ_BAAAHH010000029.1"/>
</dbReference>
<dbReference type="InterPro" id="IPR017441">
    <property type="entry name" value="Protein_kinase_ATP_BS"/>
</dbReference>
<keyword evidence="5 9" id="KW-0418">Kinase</keyword>
<gene>
    <name evidence="9" type="ORF">GCM10009550_57880</name>
</gene>
<evidence type="ECO:0000313" key="10">
    <source>
        <dbReference type="Proteomes" id="UP001500665"/>
    </source>
</evidence>
<dbReference type="PANTHER" id="PTHR43289:SF6">
    <property type="entry name" value="SERINE_THREONINE-PROTEIN KINASE NEKL-3"/>
    <property type="match status" value="1"/>
</dbReference>
<comment type="caution">
    <text evidence="9">The sequence shown here is derived from an EMBL/GenBank/DDBJ whole genome shotgun (WGS) entry which is preliminary data.</text>
</comment>
<proteinExistence type="predicted"/>